<dbReference type="PANTHER" id="PTHR32487:SF0">
    <property type="entry name" value="3-OXO-DELTA(4,5)-STEROID 5-BETA-REDUCTASE"/>
    <property type="match status" value="1"/>
</dbReference>
<dbReference type="Gene3D" id="3.40.50.720">
    <property type="entry name" value="NAD(P)-binding Rossmann-like Domain"/>
    <property type="match status" value="1"/>
</dbReference>
<dbReference type="InterPro" id="IPR055222">
    <property type="entry name" value="PRISE-like_Rossmann-fold"/>
</dbReference>
<sequence length="392" mass="45355">MSLYVPDTAKVAFVSGANGISGHAIVEHLIRTPKSEWRKIVISSRRQLPNYWIDPRIEFVAVDFLAPREEVENKLRPVCTDVTHAYYTSYVHDDDFKKLKDNNVPLFKNFIDIIDEVCPKLQRVCLQTGGKHYGAHLGPTKVPIDEEIPRYEDGGENFYYNQEDHMFSVQKRRNQWSYNIIRPNGIIGFTPHSNGMSEALTIALYFLICCELGESGMFPGNQFFYDSIDDSSYAPSIADLSVWATTQEHCRDEAFNHCNGDVFVWRFFWPEIARYFGLEVPEPKFEKTKERAQTMANEFDMAKWAEGKRPVWEKIVQKYGGKVEAFDWGTWNFFNWAMGKSWLTIGSVAKARKMGWSRMDNTYDCWIDTFRSFENAGILPRASLVREDVKTG</sequence>
<feature type="domain" description="PRISE-like Rossmann-fold" evidence="1">
    <location>
        <begin position="12"/>
        <end position="337"/>
    </location>
</feature>
<dbReference type="InterPro" id="IPR036291">
    <property type="entry name" value="NAD(P)-bd_dom_sf"/>
</dbReference>
<dbReference type="AlphaFoldDB" id="A0A6A6B458"/>
<dbReference type="Proteomes" id="UP000799438">
    <property type="component" value="Unassembled WGS sequence"/>
</dbReference>
<accession>A0A6A6B458</accession>
<reference evidence="2" key="1">
    <citation type="journal article" date="2020" name="Stud. Mycol.">
        <title>101 Dothideomycetes genomes: a test case for predicting lifestyles and emergence of pathogens.</title>
        <authorList>
            <person name="Haridas S."/>
            <person name="Albert R."/>
            <person name="Binder M."/>
            <person name="Bloem J."/>
            <person name="Labutti K."/>
            <person name="Salamov A."/>
            <person name="Andreopoulos B."/>
            <person name="Baker S."/>
            <person name="Barry K."/>
            <person name="Bills G."/>
            <person name="Bluhm B."/>
            <person name="Cannon C."/>
            <person name="Castanera R."/>
            <person name="Culley D."/>
            <person name="Daum C."/>
            <person name="Ezra D."/>
            <person name="Gonzalez J."/>
            <person name="Henrissat B."/>
            <person name="Kuo A."/>
            <person name="Liang C."/>
            <person name="Lipzen A."/>
            <person name="Lutzoni F."/>
            <person name="Magnuson J."/>
            <person name="Mondo S."/>
            <person name="Nolan M."/>
            <person name="Ohm R."/>
            <person name="Pangilinan J."/>
            <person name="Park H.-J."/>
            <person name="Ramirez L."/>
            <person name="Alfaro M."/>
            <person name="Sun H."/>
            <person name="Tritt A."/>
            <person name="Yoshinaga Y."/>
            <person name="Zwiers L.-H."/>
            <person name="Turgeon B."/>
            <person name="Goodwin S."/>
            <person name="Spatafora J."/>
            <person name="Crous P."/>
            <person name="Grigoriev I."/>
        </authorList>
    </citation>
    <scope>NUCLEOTIDE SEQUENCE</scope>
    <source>
        <strain evidence="2">CBS 121167</strain>
    </source>
</reference>
<evidence type="ECO:0000259" key="1">
    <source>
        <dbReference type="Pfam" id="PF22917"/>
    </source>
</evidence>
<dbReference type="Pfam" id="PF22917">
    <property type="entry name" value="PRISE"/>
    <property type="match status" value="1"/>
</dbReference>
<evidence type="ECO:0000313" key="3">
    <source>
        <dbReference type="Proteomes" id="UP000799438"/>
    </source>
</evidence>
<keyword evidence="3" id="KW-1185">Reference proteome</keyword>
<dbReference type="GeneID" id="54296756"/>
<dbReference type="EMBL" id="ML995494">
    <property type="protein sequence ID" value="KAF2139009.1"/>
    <property type="molecule type" value="Genomic_DNA"/>
</dbReference>
<protein>
    <recommendedName>
        <fullName evidence="1">PRISE-like Rossmann-fold domain-containing protein</fullName>
    </recommendedName>
</protein>
<gene>
    <name evidence="2" type="ORF">K452DRAFT_275951</name>
</gene>
<organism evidence="2 3">
    <name type="scientific">Aplosporella prunicola CBS 121167</name>
    <dbReference type="NCBI Taxonomy" id="1176127"/>
    <lineage>
        <taxon>Eukaryota</taxon>
        <taxon>Fungi</taxon>
        <taxon>Dikarya</taxon>
        <taxon>Ascomycota</taxon>
        <taxon>Pezizomycotina</taxon>
        <taxon>Dothideomycetes</taxon>
        <taxon>Dothideomycetes incertae sedis</taxon>
        <taxon>Botryosphaeriales</taxon>
        <taxon>Aplosporellaceae</taxon>
        <taxon>Aplosporella</taxon>
    </lineage>
</organism>
<dbReference type="PANTHER" id="PTHR32487">
    <property type="entry name" value="3-OXO-DELTA(4,5)-STEROID 5-BETA-REDUCTASE"/>
    <property type="match status" value="1"/>
</dbReference>
<proteinExistence type="predicted"/>
<name>A0A6A6B458_9PEZI</name>
<dbReference type="SUPFAM" id="SSF51735">
    <property type="entry name" value="NAD(P)-binding Rossmann-fold domains"/>
    <property type="match status" value="1"/>
</dbReference>
<evidence type="ECO:0000313" key="2">
    <source>
        <dbReference type="EMBL" id="KAF2139009.1"/>
    </source>
</evidence>
<dbReference type="OrthoDB" id="1731983at2759"/>
<dbReference type="RefSeq" id="XP_033394722.1">
    <property type="nucleotide sequence ID" value="XM_033539260.1"/>
</dbReference>
<dbReference type="CDD" id="cd08948">
    <property type="entry name" value="5beta-POR_like_SDR_a"/>
    <property type="match status" value="1"/>
</dbReference>